<dbReference type="OrthoDB" id="2796521at2759"/>
<dbReference type="AlphaFoldDB" id="A0A0D7AXR9"/>
<sequence>MESTAYTFLARRFPSLARPRVSTTKGKAPPQPPAPSPSIITRVKHQFEDHVFLLKPSPEEIASWHVRMLDEDKQWRERYTAFKHGPPPPGYLRLAFYSDITKLYREMEPDMESYIKYNPQEGVDLRKVRRQWGLESCAPIHPLKWKVELTADPDHLSPIATYNTMDHSHHIIMLTEPSVSKTTRYQRRVRAAAISLCYPLLCIPSPSWAGMDAKAEHFQAILLISFWLALVTIGAIDPFAWPSIIVLKKLYTKSV</sequence>
<gene>
    <name evidence="2" type="ORF">CYLTODRAFT_447409</name>
</gene>
<feature type="non-terminal residue" evidence="2">
    <location>
        <position position="255"/>
    </location>
</feature>
<evidence type="ECO:0000313" key="2">
    <source>
        <dbReference type="EMBL" id="KIY62071.1"/>
    </source>
</evidence>
<keyword evidence="1" id="KW-0812">Transmembrane</keyword>
<evidence type="ECO:0000256" key="1">
    <source>
        <dbReference type="SAM" id="Phobius"/>
    </source>
</evidence>
<reference evidence="2 3" key="1">
    <citation type="journal article" date="2015" name="Fungal Genet. Biol.">
        <title>Evolution of novel wood decay mechanisms in Agaricales revealed by the genome sequences of Fistulina hepatica and Cylindrobasidium torrendii.</title>
        <authorList>
            <person name="Floudas D."/>
            <person name="Held B.W."/>
            <person name="Riley R."/>
            <person name="Nagy L.G."/>
            <person name="Koehler G."/>
            <person name="Ransdell A.S."/>
            <person name="Younus H."/>
            <person name="Chow J."/>
            <person name="Chiniquy J."/>
            <person name="Lipzen A."/>
            <person name="Tritt A."/>
            <person name="Sun H."/>
            <person name="Haridas S."/>
            <person name="LaButti K."/>
            <person name="Ohm R.A."/>
            <person name="Kues U."/>
            <person name="Blanchette R.A."/>
            <person name="Grigoriev I.V."/>
            <person name="Minto R.E."/>
            <person name="Hibbett D.S."/>
        </authorList>
    </citation>
    <scope>NUCLEOTIDE SEQUENCE [LARGE SCALE GENOMIC DNA]</scope>
    <source>
        <strain evidence="2 3">FP15055 ss-10</strain>
    </source>
</reference>
<dbReference type="EMBL" id="KN880828">
    <property type="protein sequence ID" value="KIY62071.1"/>
    <property type="molecule type" value="Genomic_DNA"/>
</dbReference>
<proteinExistence type="predicted"/>
<accession>A0A0D7AXR9</accession>
<evidence type="ECO:0000313" key="3">
    <source>
        <dbReference type="Proteomes" id="UP000054007"/>
    </source>
</evidence>
<name>A0A0D7AXR9_9AGAR</name>
<keyword evidence="1" id="KW-0472">Membrane</keyword>
<protein>
    <submittedName>
        <fullName evidence="2">Uncharacterized protein</fullName>
    </submittedName>
</protein>
<organism evidence="2 3">
    <name type="scientific">Cylindrobasidium torrendii FP15055 ss-10</name>
    <dbReference type="NCBI Taxonomy" id="1314674"/>
    <lineage>
        <taxon>Eukaryota</taxon>
        <taxon>Fungi</taxon>
        <taxon>Dikarya</taxon>
        <taxon>Basidiomycota</taxon>
        <taxon>Agaricomycotina</taxon>
        <taxon>Agaricomycetes</taxon>
        <taxon>Agaricomycetidae</taxon>
        <taxon>Agaricales</taxon>
        <taxon>Marasmiineae</taxon>
        <taxon>Physalacriaceae</taxon>
        <taxon>Cylindrobasidium</taxon>
    </lineage>
</organism>
<feature type="transmembrane region" description="Helical" evidence="1">
    <location>
        <begin position="191"/>
        <end position="209"/>
    </location>
</feature>
<dbReference type="Proteomes" id="UP000054007">
    <property type="component" value="Unassembled WGS sequence"/>
</dbReference>
<keyword evidence="1" id="KW-1133">Transmembrane helix</keyword>
<keyword evidence="3" id="KW-1185">Reference proteome</keyword>
<feature type="transmembrane region" description="Helical" evidence="1">
    <location>
        <begin position="221"/>
        <end position="247"/>
    </location>
</feature>